<keyword evidence="2" id="KW-1185">Reference proteome</keyword>
<accession>A0A3S1C4Z0</accession>
<evidence type="ECO:0000313" key="1">
    <source>
        <dbReference type="EMBL" id="RUS96717.1"/>
    </source>
</evidence>
<proteinExistence type="predicted"/>
<reference evidence="1 2" key="1">
    <citation type="journal article" date="2019" name="Genome Biol. Evol.">
        <title>Day and night: Metabolic profiles and evolutionary relationships of six axenic non-marine cyanobacteria.</title>
        <authorList>
            <person name="Will S.E."/>
            <person name="Henke P."/>
            <person name="Boedeker C."/>
            <person name="Huang S."/>
            <person name="Brinkmann H."/>
            <person name="Rohde M."/>
            <person name="Jarek M."/>
            <person name="Friedl T."/>
            <person name="Seufert S."/>
            <person name="Schumacher M."/>
            <person name="Overmann J."/>
            <person name="Neumann-Schaal M."/>
            <person name="Petersen J."/>
        </authorList>
    </citation>
    <scope>NUCLEOTIDE SEQUENCE [LARGE SCALE GENOMIC DNA]</scope>
    <source>
        <strain evidence="1 2">SAG 1403-4b</strain>
    </source>
</reference>
<gene>
    <name evidence="1" type="ORF">DSM107003_21230</name>
</gene>
<name>A0A3S1C4Z0_ANAVA</name>
<dbReference type="Proteomes" id="UP000276103">
    <property type="component" value="Unassembled WGS sequence"/>
</dbReference>
<sequence length="99" mass="11340">MDTEARYTQCHKIGHMTQKLISDDFSELDLLQTIEPKGIVDESMRHTVEVLLNLIEQLQSKVKGLESVNQLTSDLLEHFQLPIKCKNALNPFGCSWMPK</sequence>
<dbReference type="EMBL" id="RSCM01000006">
    <property type="protein sequence ID" value="RUS96717.1"/>
    <property type="molecule type" value="Genomic_DNA"/>
</dbReference>
<organism evidence="1 2">
    <name type="scientific">Trichormus variabilis SAG 1403-4b</name>
    <dbReference type="NCBI Taxonomy" id="447716"/>
    <lineage>
        <taxon>Bacteria</taxon>
        <taxon>Bacillati</taxon>
        <taxon>Cyanobacteriota</taxon>
        <taxon>Cyanophyceae</taxon>
        <taxon>Nostocales</taxon>
        <taxon>Nostocaceae</taxon>
        <taxon>Trichormus</taxon>
    </lineage>
</organism>
<dbReference type="AlphaFoldDB" id="A0A3S1C4Z0"/>
<protein>
    <submittedName>
        <fullName evidence="1">Uncharacterized protein</fullName>
    </submittedName>
</protein>
<comment type="caution">
    <text evidence="1">The sequence shown here is derived from an EMBL/GenBank/DDBJ whole genome shotgun (WGS) entry which is preliminary data.</text>
</comment>
<evidence type="ECO:0000313" key="2">
    <source>
        <dbReference type="Proteomes" id="UP000276103"/>
    </source>
</evidence>